<dbReference type="GO" id="GO:0005634">
    <property type="term" value="C:nucleus"/>
    <property type="evidence" value="ECO:0007669"/>
    <property type="project" value="UniProtKB-SubCell"/>
</dbReference>
<feature type="domain" description="NuBaID C-terminal" evidence="8">
    <location>
        <begin position="221"/>
        <end position="269"/>
    </location>
</feature>
<evidence type="ECO:0000256" key="4">
    <source>
        <dbReference type="ARBA" id="ARBA00022833"/>
    </source>
</evidence>
<evidence type="ECO:0000313" key="10">
    <source>
        <dbReference type="WBParaSite" id="TCNE_0000646801-mRNA-1"/>
    </source>
</evidence>
<dbReference type="Proteomes" id="UP000050794">
    <property type="component" value="Unassembled WGS sequence"/>
</dbReference>
<dbReference type="WBParaSite" id="TCNE_0000646801-mRNA-1">
    <property type="protein sequence ID" value="TCNE_0000646801-mRNA-1"/>
    <property type="gene ID" value="TCNE_0000646801"/>
</dbReference>
<dbReference type="Pfam" id="PF08600">
    <property type="entry name" value="NuBaID_C"/>
    <property type="match status" value="1"/>
</dbReference>
<organism evidence="9 10">
    <name type="scientific">Toxocara canis</name>
    <name type="common">Canine roundworm</name>
    <dbReference type="NCBI Taxonomy" id="6265"/>
    <lineage>
        <taxon>Eukaryota</taxon>
        <taxon>Metazoa</taxon>
        <taxon>Ecdysozoa</taxon>
        <taxon>Nematoda</taxon>
        <taxon>Chromadorea</taxon>
        <taxon>Rhabditida</taxon>
        <taxon>Spirurina</taxon>
        <taxon>Ascaridomorpha</taxon>
        <taxon>Ascaridoidea</taxon>
        <taxon>Toxocaridae</taxon>
        <taxon>Toxocara</taxon>
    </lineage>
</organism>
<evidence type="ECO:0000256" key="2">
    <source>
        <dbReference type="ARBA" id="ARBA00022723"/>
    </source>
</evidence>
<proteinExistence type="predicted"/>
<keyword evidence="4" id="KW-0862">Zinc</keyword>
<dbReference type="AlphaFoldDB" id="A0A183UD98"/>
<name>A0A183UD98_TOXCA</name>
<dbReference type="Pfam" id="PF07967">
    <property type="entry name" value="zf-C3HC"/>
    <property type="match status" value="1"/>
</dbReference>
<dbReference type="PANTHER" id="PTHR15835">
    <property type="entry name" value="NUCLEAR-INTERACTING PARTNER OF ALK"/>
    <property type="match status" value="1"/>
</dbReference>
<dbReference type="InterPro" id="IPR013909">
    <property type="entry name" value="NuBaID_C"/>
</dbReference>
<dbReference type="InterPro" id="IPR012935">
    <property type="entry name" value="NuBaID_N"/>
</dbReference>
<keyword evidence="5" id="KW-0539">Nucleus</keyword>
<dbReference type="PANTHER" id="PTHR15835:SF6">
    <property type="entry name" value="ZINC FINGER C3HC-TYPE PROTEIN 1"/>
    <property type="match status" value="1"/>
</dbReference>
<protein>
    <submittedName>
        <fullName evidence="10">C3HC-type domain-containing protein</fullName>
    </submittedName>
</protein>
<evidence type="ECO:0000256" key="1">
    <source>
        <dbReference type="ARBA" id="ARBA00004123"/>
    </source>
</evidence>
<evidence type="ECO:0000256" key="6">
    <source>
        <dbReference type="ARBA" id="ARBA00044931"/>
    </source>
</evidence>
<reference evidence="10" key="1">
    <citation type="submission" date="2016-06" db="UniProtKB">
        <authorList>
            <consortium name="WormBaseParasite"/>
        </authorList>
    </citation>
    <scope>IDENTIFICATION</scope>
</reference>
<dbReference type="GO" id="GO:0008270">
    <property type="term" value="F:zinc ion binding"/>
    <property type="evidence" value="ECO:0007669"/>
    <property type="project" value="UniProtKB-KW"/>
</dbReference>
<evidence type="ECO:0000313" key="9">
    <source>
        <dbReference type="Proteomes" id="UP000050794"/>
    </source>
</evidence>
<keyword evidence="2" id="KW-0479">Metal-binding</keyword>
<sequence length="343" mass="38553">LLDAGKFVVYKCFFEASTSAYECGEGERRDALSIALKLKRRATEILDNSVRDTALTLKKARLSWPLEGASSYTSSSSGLRERLSSFSPVIWRAKPTEVSVLRFAAHGWNCVRTDLLHCDACDRYVDAALPSLISVSGSIFRSAVSRLNSMATEGHESTCRFRCVFPHDEPLPDRGDYRKRICARAERLEELNIRDVSVELLAPLSEDKCAKLGVTERKIATLACCGWTKSEKLSDAIECEYCGRTLGLWMFRDELALNAEREHRSWCQNVTLSNDCIPRWVMNLGVIAERETQKYADRVNVVHIFEKRLPIKFEVIAKCGRLGDAICKSTELDVSRIGDSPAK</sequence>
<feature type="domain" description="C3HC-type" evidence="7">
    <location>
        <begin position="76"/>
        <end position="163"/>
    </location>
</feature>
<accession>A0A183UD98</accession>
<evidence type="ECO:0000259" key="7">
    <source>
        <dbReference type="Pfam" id="PF07967"/>
    </source>
</evidence>
<evidence type="ECO:0000259" key="8">
    <source>
        <dbReference type="Pfam" id="PF08600"/>
    </source>
</evidence>
<comment type="function">
    <text evidence="6">Required for proper positioning of a substantial amount of TPR at the nuclear basket (NB) through interaction with TPR.</text>
</comment>
<evidence type="ECO:0000256" key="5">
    <source>
        <dbReference type="ARBA" id="ARBA00023242"/>
    </source>
</evidence>
<keyword evidence="9" id="KW-1185">Reference proteome</keyword>
<comment type="subcellular location">
    <subcellularLocation>
        <location evidence="1">Nucleus</location>
    </subcellularLocation>
</comment>
<keyword evidence="3" id="KW-0863">Zinc-finger</keyword>
<evidence type="ECO:0000256" key="3">
    <source>
        <dbReference type="ARBA" id="ARBA00022771"/>
    </source>
</evidence>